<organism evidence="2 3">
    <name type="scientific">Nephila pilipes</name>
    <name type="common">Giant wood spider</name>
    <name type="synonym">Nephila maculata</name>
    <dbReference type="NCBI Taxonomy" id="299642"/>
    <lineage>
        <taxon>Eukaryota</taxon>
        <taxon>Metazoa</taxon>
        <taxon>Ecdysozoa</taxon>
        <taxon>Arthropoda</taxon>
        <taxon>Chelicerata</taxon>
        <taxon>Arachnida</taxon>
        <taxon>Araneae</taxon>
        <taxon>Araneomorphae</taxon>
        <taxon>Entelegynae</taxon>
        <taxon>Araneoidea</taxon>
        <taxon>Nephilidae</taxon>
        <taxon>Nephila</taxon>
    </lineage>
</organism>
<feature type="domain" description="Alpha-2-macroglobulin" evidence="1">
    <location>
        <begin position="8"/>
        <end position="85"/>
    </location>
</feature>
<dbReference type="Pfam" id="PF00207">
    <property type="entry name" value="A2M"/>
    <property type="match status" value="1"/>
</dbReference>
<dbReference type="InterPro" id="IPR014756">
    <property type="entry name" value="Ig_E-set"/>
</dbReference>
<dbReference type="EMBL" id="BMAW01018277">
    <property type="protein sequence ID" value="GFT57705.1"/>
    <property type="molecule type" value="Genomic_DNA"/>
</dbReference>
<dbReference type="InterPro" id="IPR001599">
    <property type="entry name" value="Macroglobln_a2"/>
</dbReference>
<keyword evidence="3" id="KW-1185">Reference proteome</keyword>
<dbReference type="Gene3D" id="2.60.40.10">
    <property type="entry name" value="Immunoglobulins"/>
    <property type="match status" value="1"/>
</dbReference>
<dbReference type="PANTHER" id="PTHR11412">
    <property type="entry name" value="MACROGLOBULIN / COMPLEMENT"/>
    <property type="match status" value="1"/>
</dbReference>
<evidence type="ECO:0000313" key="3">
    <source>
        <dbReference type="Proteomes" id="UP000887013"/>
    </source>
</evidence>
<sequence length="177" mass="18961">MFSRPNGVFMSKETLPDTITEWDGSAVCINSNDGLGISNVTSIKGFQAFFISYTLPISVIRGEEFTVVVSVFSYVNDPLPVTVSLEQPRGFTVANNSTSGDLCIQPNTSDSIELNLKATTVGNINITVRAETASSSNICGNSPVYGSLARDAITQSFEVEAEGFPNEKVNSILFCPT</sequence>
<proteinExistence type="predicted"/>
<dbReference type="SUPFAM" id="SSF81296">
    <property type="entry name" value="E set domains"/>
    <property type="match status" value="1"/>
</dbReference>
<comment type="caution">
    <text evidence="2">The sequence shown here is derived from an EMBL/GenBank/DDBJ whole genome shotgun (WGS) entry which is preliminary data.</text>
</comment>
<reference evidence="2" key="1">
    <citation type="submission" date="2020-08" db="EMBL/GenBank/DDBJ databases">
        <title>Multicomponent nature underlies the extraordinary mechanical properties of spider dragline silk.</title>
        <authorList>
            <person name="Kono N."/>
            <person name="Nakamura H."/>
            <person name="Mori M."/>
            <person name="Yoshida Y."/>
            <person name="Ohtoshi R."/>
            <person name="Malay A.D."/>
            <person name="Moran D.A.P."/>
            <person name="Tomita M."/>
            <person name="Numata K."/>
            <person name="Arakawa K."/>
        </authorList>
    </citation>
    <scope>NUCLEOTIDE SEQUENCE</scope>
</reference>
<dbReference type="Gene3D" id="2.20.130.20">
    <property type="match status" value="1"/>
</dbReference>
<dbReference type="InterPro" id="IPR013783">
    <property type="entry name" value="Ig-like_fold"/>
</dbReference>
<feature type="non-terminal residue" evidence="2">
    <location>
        <position position="1"/>
    </location>
</feature>
<evidence type="ECO:0000313" key="2">
    <source>
        <dbReference type="EMBL" id="GFT57705.1"/>
    </source>
</evidence>
<accession>A0A8X6PAK1</accession>
<dbReference type="GO" id="GO:0004866">
    <property type="term" value="F:endopeptidase inhibitor activity"/>
    <property type="evidence" value="ECO:0007669"/>
    <property type="project" value="InterPro"/>
</dbReference>
<dbReference type="AlphaFoldDB" id="A0A8X6PAK1"/>
<protein>
    <submittedName>
        <fullName evidence="2">Alpha-2-macroglobulin</fullName>
    </submittedName>
</protein>
<dbReference type="InterPro" id="IPR050473">
    <property type="entry name" value="A2M/Complement_sys"/>
</dbReference>
<name>A0A8X6PAK1_NEPPI</name>
<dbReference type="OrthoDB" id="6432647at2759"/>
<dbReference type="PANTHER" id="PTHR11412:SF171">
    <property type="entry name" value="PREGNANCY ZONE PROTEIN-LIKE PROTEIN"/>
    <property type="match status" value="1"/>
</dbReference>
<dbReference type="Proteomes" id="UP000887013">
    <property type="component" value="Unassembled WGS sequence"/>
</dbReference>
<dbReference type="SMART" id="SM01360">
    <property type="entry name" value="A2M"/>
    <property type="match status" value="1"/>
</dbReference>
<gene>
    <name evidence="2" type="primary">NCL1_16170</name>
    <name evidence="2" type="ORF">NPIL_196691</name>
</gene>
<evidence type="ECO:0000259" key="1">
    <source>
        <dbReference type="SMART" id="SM01360"/>
    </source>
</evidence>